<feature type="region of interest" description="Disordered" evidence="6">
    <location>
        <begin position="116"/>
        <end position="178"/>
    </location>
</feature>
<dbReference type="Gene3D" id="3.40.50.200">
    <property type="entry name" value="Peptidase S8/S53 domain"/>
    <property type="match status" value="1"/>
</dbReference>
<protein>
    <recommendedName>
        <fullName evidence="8">Peptidase S8/S53 domain-containing protein</fullName>
    </recommendedName>
</protein>
<keyword evidence="7" id="KW-1133">Transmembrane helix</keyword>
<evidence type="ECO:0000256" key="4">
    <source>
        <dbReference type="ARBA" id="ARBA00022825"/>
    </source>
</evidence>
<dbReference type="InterPro" id="IPR023828">
    <property type="entry name" value="Peptidase_S8_Ser-AS"/>
</dbReference>
<dbReference type="AlphaFoldDB" id="A0AA48KMR9"/>
<keyword evidence="10" id="KW-1185">Reference proteome</keyword>
<name>A0AA48KMR9_9ALTE</name>
<dbReference type="KEGG" id="pmaw:MACH26_02470"/>
<keyword evidence="4 5" id="KW-0720">Serine protease</keyword>
<organism evidence="9 10">
    <name type="scientific">Planctobacterium marinum</name>
    <dbReference type="NCBI Taxonomy" id="1631968"/>
    <lineage>
        <taxon>Bacteria</taxon>
        <taxon>Pseudomonadati</taxon>
        <taxon>Pseudomonadota</taxon>
        <taxon>Gammaproteobacteria</taxon>
        <taxon>Alteromonadales</taxon>
        <taxon>Alteromonadaceae</taxon>
        <taxon>Planctobacterium</taxon>
    </lineage>
</organism>
<evidence type="ECO:0000313" key="9">
    <source>
        <dbReference type="EMBL" id="BDX04726.1"/>
    </source>
</evidence>
<comment type="similarity">
    <text evidence="1 5">Belongs to the peptidase S8 family.</text>
</comment>
<dbReference type="Proteomes" id="UP001333710">
    <property type="component" value="Chromosome"/>
</dbReference>
<dbReference type="RefSeq" id="WP_338290547.1">
    <property type="nucleotide sequence ID" value="NZ_AP027272.1"/>
</dbReference>
<evidence type="ECO:0000256" key="7">
    <source>
        <dbReference type="SAM" id="Phobius"/>
    </source>
</evidence>
<dbReference type="Pfam" id="PF00082">
    <property type="entry name" value="Peptidase_S8"/>
    <property type="match status" value="1"/>
</dbReference>
<dbReference type="PROSITE" id="PS00138">
    <property type="entry name" value="SUBTILASE_SER"/>
    <property type="match status" value="1"/>
</dbReference>
<dbReference type="InterPro" id="IPR000209">
    <property type="entry name" value="Peptidase_S8/S53_dom"/>
</dbReference>
<evidence type="ECO:0000256" key="1">
    <source>
        <dbReference type="ARBA" id="ARBA00011073"/>
    </source>
</evidence>
<dbReference type="InterPro" id="IPR015500">
    <property type="entry name" value="Peptidase_S8_subtilisin-rel"/>
</dbReference>
<keyword evidence="2 5" id="KW-0645">Protease</keyword>
<dbReference type="EMBL" id="AP027272">
    <property type="protein sequence ID" value="BDX04726.1"/>
    <property type="molecule type" value="Genomic_DNA"/>
</dbReference>
<accession>A0AA48KMR9</accession>
<proteinExistence type="inferred from homology"/>
<evidence type="ECO:0000256" key="5">
    <source>
        <dbReference type="PROSITE-ProRule" id="PRU01240"/>
    </source>
</evidence>
<dbReference type="PANTHER" id="PTHR43806:SF11">
    <property type="entry name" value="CEREVISIN-RELATED"/>
    <property type="match status" value="1"/>
</dbReference>
<feature type="active site" description="Charge relay system" evidence="5">
    <location>
        <position position="360"/>
    </location>
</feature>
<sequence>MNLFKGAAVQNIIKHKQAIMILRVYQCLFGFAVVCVTLFSFSFAQANERSAERRAELMTERMLDRQVLRAAAMAGRLSEEEAQKNSIILLERDALLSTERQLEKVLEARVLDRNAESNRDADIPTRPTPEEPDPESETNDSLGDGLGSFDPNGQTDTGDKSNDEVEEGTEQSEDALEEQLEDSFAEQDLNIAFSDLQFEQTLHAIENDTAVLKGIDEQRVWTNEWVIMADVDAKSALEKEGYEFSNEEHLESFGSIIASVKAPATYDLHNDYQLVMKKLDKHDAVLDLNHIYSNIYTNASEASDTSVDGISPGELLSLPGQGTKIGMVDTAINLEHSLLKDVMITQQHFTQDNQSPVFTHGTAVASVLSGKGPQYQGILKQVELFNASVFVEAKGSQSITTALSLLRGLNWLVQQDIKVINMSLAGPPNRLLEKGIEQLCQKGVIIVAAAGNEGPFSKPMYPAGYSCAVAVTAVDLNNKIYKKAVRGNHIDVAAYGVNILAAGQENSTIPQSGTSMAAPFVSAWIASQLPSQKEGIKWVELALDNCLDLGEEGFDPLYGKGLLPFEPGKLANAMPQQTSKAIL</sequence>
<evidence type="ECO:0000259" key="8">
    <source>
        <dbReference type="Pfam" id="PF00082"/>
    </source>
</evidence>
<feature type="transmembrane region" description="Helical" evidence="7">
    <location>
        <begin position="21"/>
        <end position="44"/>
    </location>
</feature>
<dbReference type="InterPro" id="IPR036852">
    <property type="entry name" value="Peptidase_S8/S53_dom_sf"/>
</dbReference>
<keyword evidence="3 5" id="KW-0378">Hydrolase</keyword>
<dbReference type="PRINTS" id="PR00723">
    <property type="entry name" value="SUBTILISIN"/>
</dbReference>
<evidence type="ECO:0000256" key="2">
    <source>
        <dbReference type="ARBA" id="ARBA00022670"/>
    </source>
</evidence>
<keyword evidence="7" id="KW-0812">Transmembrane</keyword>
<dbReference type="CDD" id="cd05561">
    <property type="entry name" value="Peptidases_S8_4"/>
    <property type="match status" value="1"/>
</dbReference>
<feature type="active site" description="Charge relay system" evidence="5">
    <location>
        <position position="329"/>
    </location>
</feature>
<dbReference type="PROSITE" id="PS51892">
    <property type="entry name" value="SUBTILASE"/>
    <property type="match status" value="1"/>
</dbReference>
<reference evidence="9" key="1">
    <citation type="submission" date="2023-01" db="EMBL/GenBank/DDBJ databases">
        <title>Complete genome sequence of Planctobacterium marinum strain Dej080120_11.</title>
        <authorList>
            <person name="Ueki S."/>
            <person name="Maruyama F."/>
        </authorList>
    </citation>
    <scope>NUCLEOTIDE SEQUENCE</scope>
    <source>
        <strain evidence="9">Dej080120_11</strain>
    </source>
</reference>
<keyword evidence="7" id="KW-0472">Membrane</keyword>
<feature type="domain" description="Peptidase S8/S53" evidence="8">
    <location>
        <begin position="320"/>
        <end position="527"/>
    </location>
</feature>
<dbReference type="SUPFAM" id="SSF52743">
    <property type="entry name" value="Subtilisin-like"/>
    <property type="match status" value="1"/>
</dbReference>
<dbReference type="PANTHER" id="PTHR43806">
    <property type="entry name" value="PEPTIDASE S8"/>
    <property type="match status" value="1"/>
</dbReference>
<evidence type="ECO:0000256" key="6">
    <source>
        <dbReference type="SAM" id="MobiDB-lite"/>
    </source>
</evidence>
<evidence type="ECO:0000313" key="10">
    <source>
        <dbReference type="Proteomes" id="UP001333710"/>
    </source>
</evidence>
<dbReference type="GO" id="GO:0006508">
    <property type="term" value="P:proteolysis"/>
    <property type="evidence" value="ECO:0007669"/>
    <property type="project" value="UniProtKB-KW"/>
</dbReference>
<dbReference type="GO" id="GO:0004252">
    <property type="term" value="F:serine-type endopeptidase activity"/>
    <property type="evidence" value="ECO:0007669"/>
    <property type="project" value="UniProtKB-UniRule"/>
</dbReference>
<dbReference type="InterPro" id="IPR050131">
    <property type="entry name" value="Peptidase_S8_subtilisin-like"/>
</dbReference>
<gene>
    <name evidence="9" type="ORF">MACH26_02470</name>
</gene>
<evidence type="ECO:0000256" key="3">
    <source>
        <dbReference type="ARBA" id="ARBA00022801"/>
    </source>
</evidence>
<feature type="active site" description="Charge relay system" evidence="5">
    <location>
        <position position="515"/>
    </location>
</feature>
<feature type="compositionally biased region" description="Acidic residues" evidence="6">
    <location>
        <begin position="164"/>
        <end position="178"/>
    </location>
</feature>